<evidence type="ECO:0000256" key="20">
    <source>
        <dbReference type="HAMAP-Rule" id="MF_00208"/>
    </source>
</evidence>
<accession>A0A1H2QEI0</accession>
<dbReference type="GO" id="GO:0008360">
    <property type="term" value="P:regulation of cell shape"/>
    <property type="evidence" value="ECO:0007669"/>
    <property type="project" value="UniProtKB-KW"/>
</dbReference>
<comment type="catalytic activity">
    <reaction evidence="13 20">
        <text>UDP-N-acetyl-alpha-D-muramoyl-L-alanyl-D-glutamate + meso-2,6-diaminopimelate + ATP = UDP-N-acetyl-alpha-D-muramoyl-L-alanyl-gamma-D-glutamyl-meso-2,6-diaminopimelate + ADP + phosphate + H(+)</text>
        <dbReference type="Rhea" id="RHEA:23676"/>
        <dbReference type="ChEBI" id="CHEBI:15378"/>
        <dbReference type="ChEBI" id="CHEBI:30616"/>
        <dbReference type="ChEBI" id="CHEBI:43474"/>
        <dbReference type="ChEBI" id="CHEBI:57791"/>
        <dbReference type="ChEBI" id="CHEBI:83900"/>
        <dbReference type="ChEBI" id="CHEBI:83905"/>
        <dbReference type="ChEBI" id="CHEBI:456216"/>
        <dbReference type="EC" id="6.3.2.13"/>
    </reaction>
</comment>
<dbReference type="FunFam" id="3.40.1390.10:FF:000005">
    <property type="entry name" value="UDP-N-acetylmuramoyl-L-alanyl-D-glutamate--2,6-diaminopimelate ligase"/>
    <property type="match status" value="1"/>
</dbReference>
<dbReference type="SUPFAM" id="SSF53623">
    <property type="entry name" value="MurD-like peptide ligases, catalytic domain"/>
    <property type="match status" value="1"/>
</dbReference>
<evidence type="ECO:0000256" key="16">
    <source>
        <dbReference type="ARBA" id="ARBA00072883"/>
    </source>
</evidence>
<keyword evidence="4 20" id="KW-0436">Ligase</keyword>
<evidence type="ECO:0000313" key="26">
    <source>
        <dbReference type="Proteomes" id="UP000198534"/>
    </source>
</evidence>
<feature type="binding site" evidence="20">
    <location>
        <position position="177"/>
    </location>
    <ligand>
        <name>UDP-N-acetyl-alpha-D-muramoyl-L-alanyl-D-glutamate</name>
        <dbReference type="ChEBI" id="CHEBI:83900"/>
    </ligand>
</feature>
<dbReference type="GO" id="GO:0071555">
    <property type="term" value="P:cell wall organization"/>
    <property type="evidence" value="ECO:0007669"/>
    <property type="project" value="UniProtKB-KW"/>
</dbReference>
<dbReference type="PANTHER" id="PTHR23135">
    <property type="entry name" value="MUR LIGASE FAMILY MEMBER"/>
    <property type="match status" value="1"/>
</dbReference>
<evidence type="ECO:0000256" key="9">
    <source>
        <dbReference type="ARBA" id="ARBA00022960"/>
    </source>
</evidence>
<comment type="PTM">
    <text evidence="20">Carboxylation is probably crucial for Mg(2+) binding and, consequently, for the gamma-phosphate positioning of ATP.</text>
</comment>
<feature type="domain" description="Mur ligase C-terminal" evidence="23">
    <location>
        <begin position="336"/>
        <end position="464"/>
    </location>
</feature>
<evidence type="ECO:0000256" key="4">
    <source>
        <dbReference type="ARBA" id="ARBA00022598"/>
    </source>
</evidence>
<feature type="short sequence motif" description="Meso-diaminopimelate recognition motif" evidence="20">
    <location>
        <begin position="409"/>
        <end position="412"/>
    </location>
</feature>
<evidence type="ECO:0000256" key="15">
    <source>
        <dbReference type="ARBA" id="ARBA00066633"/>
    </source>
</evidence>
<evidence type="ECO:0000313" key="25">
    <source>
        <dbReference type="EMBL" id="SDW05657.1"/>
    </source>
</evidence>
<evidence type="ECO:0000256" key="1">
    <source>
        <dbReference type="ARBA" id="ARBA00004752"/>
    </source>
</evidence>
<feature type="binding site" evidence="20">
    <location>
        <position position="466"/>
    </location>
    <ligand>
        <name>meso-2,6-diaminopimelate</name>
        <dbReference type="ChEBI" id="CHEBI:57791"/>
    </ligand>
</feature>
<dbReference type="GO" id="GO:0051301">
    <property type="term" value="P:cell division"/>
    <property type="evidence" value="ECO:0007669"/>
    <property type="project" value="UniProtKB-KW"/>
</dbReference>
<dbReference type="Pfam" id="PF01225">
    <property type="entry name" value="Mur_ligase"/>
    <property type="match status" value="1"/>
</dbReference>
<evidence type="ECO:0000256" key="21">
    <source>
        <dbReference type="RuleBase" id="RU004135"/>
    </source>
</evidence>
<dbReference type="HAMAP" id="MF_00208">
    <property type="entry name" value="MurE"/>
    <property type="match status" value="1"/>
</dbReference>
<sequence>MKLEKLINSLVLADRIGNMNVEITGIQMDSREVQPGDLFIALKGFTVDGHHYIPQALEQGAAALLVEEEIETSVPVIHVPDTKRAMAIVSDVFFQHPTKELKLIGLTGTNGKTTTSYLIRHILEDAEMATGLIGTMNMQIGKDSIPVKNTTPEVIELQRGFRQMRDAGCSHAVIEASSHALHMGRTRGCRFRTAVFTNLTQDHLDYHETMEEYRDAKALLFSQLDNSYAGQKEDQPLAILNADEPASTFFAQVTPAQVMTYGIDNPADVYADAIDHHAGGTRFRLNTFLGSIDIEMKLMGKFSVYNALAATSVALGEGVSLDQIRCSLESIQGVDGRLEAVDEGQPYTVLVDYAHTPDSLENVLKTVGEISQGNVWCIVGCGGDRDRTKRSLMAAIGAKYSSHLVITSDNPRTEKPESIISDMLEGVQDVPAGEWTAIVDRGEAIRFAIKGARPGDIVLIAGKGHETYQEVNGVRHNFDDRQQAREAIQAFR</sequence>
<dbReference type="Pfam" id="PF02875">
    <property type="entry name" value="Mur_ligase_C"/>
    <property type="match status" value="1"/>
</dbReference>
<dbReference type="RefSeq" id="WP_091734779.1">
    <property type="nucleotide sequence ID" value="NZ_FNNQ01000001.1"/>
</dbReference>
<evidence type="ECO:0000256" key="8">
    <source>
        <dbReference type="ARBA" id="ARBA00022842"/>
    </source>
</evidence>
<dbReference type="InterPro" id="IPR035911">
    <property type="entry name" value="MurE/MurF_N"/>
</dbReference>
<evidence type="ECO:0000256" key="11">
    <source>
        <dbReference type="ARBA" id="ARBA00023306"/>
    </source>
</evidence>
<evidence type="ECO:0000256" key="19">
    <source>
        <dbReference type="ARBA" id="ARBA00081560"/>
    </source>
</evidence>
<keyword evidence="11 20" id="KW-0131">Cell cycle</keyword>
<feature type="binding site" evidence="20">
    <location>
        <begin position="108"/>
        <end position="114"/>
    </location>
    <ligand>
        <name>ATP</name>
        <dbReference type="ChEBI" id="CHEBI:30616"/>
    </ligand>
</feature>
<dbReference type="Gene3D" id="3.90.190.20">
    <property type="entry name" value="Mur ligase, C-terminal domain"/>
    <property type="match status" value="1"/>
</dbReference>
<feature type="domain" description="Mur ligase central" evidence="24">
    <location>
        <begin position="107"/>
        <end position="313"/>
    </location>
</feature>
<name>A0A1H2QEI0_9BACL</name>
<dbReference type="InterPro" id="IPR004101">
    <property type="entry name" value="Mur_ligase_C"/>
</dbReference>
<evidence type="ECO:0000256" key="7">
    <source>
        <dbReference type="ARBA" id="ARBA00022840"/>
    </source>
</evidence>
<dbReference type="GO" id="GO:0009252">
    <property type="term" value="P:peptidoglycan biosynthetic process"/>
    <property type="evidence" value="ECO:0007669"/>
    <property type="project" value="UniProtKB-UniRule"/>
</dbReference>
<keyword evidence="26" id="KW-1185">Reference proteome</keyword>
<feature type="binding site" evidence="20">
    <location>
        <position position="30"/>
    </location>
    <ligand>
        <name>UDP-N-acetyl-alpha-D-muramoyl-L-alanyl-D-glutamate</name>
        <dbReference type="ChEBI" id="CHEBI:83900"/>
    </ligand>
</feature>
<keyword evidence="9 20" id="KW-0133">Cell shape</keyword>
<evidence type="ECO:0000256" key="12">
    <source>
        <dbReference type="ARBA" id="ARBA00023316"/>
    </source>
</evidence>
<evidence type="ECO:0000256" key="6">
    <source>
        <dbReference type="ARBA" id="ARBA00022741"/>
    </source>
</evidence>
<dbReference type="NCBIfam" id="TIGR01085">
    <property type="entry name" value="murE"/>
    <property type="match status" value="1"/>
</dbReference>
<comment type="cofactor">
    <cofactor evidence="20">
        <name>Mg(2+)</name>
        <dbReference type="ChEBI" id="CHEBI:18420"/>
    </cofactor>
</comment>
<feature type="binding site" evidence="20">
    <location>
        <begin position="150"/>
        <end position="151"/>
    </location>
    <ligand>
        <name>UDP-N-acetyl-alpha-D-muramoyl-L-alanyl-D-glutamate</name>
        <dbReference type="ChEBI" id="CHEBI:83900"/>
    </ligand>
</feature>
<dbReference type="InterPro" id="IPR036565">
    <property type="entry name" value="Mur-like_cat_sf"/>
</dbReference>
<dbReference type="NCBIfam" id="NF001126">
    <property type="entry name" value="PRK00139.1-4"/>
    <property type="match status" value="1"/>
</dbReference>
<dbReference type="InterPro" id="IPR005761">
    <property type="entry name" value="UDP-N-AcMur-Glu-dNH2Pim_ligase"/>
</dbReference>
<dbReference type="Proteomes" id="UP000198534">
    <property type="component" value="Unassembled WGS sequence"/>
</dbReference>
<dbReference type="OrthoDB" id="9800958at2"/>
<feature type="binding site" evidence="20">
    <location>
        <begin position="409"/>
        <end position="412"/>
    </location>
    <ligand>
        <name>meso-2,6-diaminopimelate</name>
        <dbReference type="ChEBI" id="CHEBI:57791"/>
    </ligand>
</feature>
<dbReference type="AlphaFoldDB" id="A0A1H2QEI0"/>
<dbReference type="FunFam" id="3.90.190.20:FF:000006">
    <property type="entry name" value="UDP-N-acetylmuramoyl-L-alanyl-D-glutamate--2,6-diaminopimelate ligase"/>
    <property type="match status" value="1"/>
</dbReference>
<keyword evidence="12 20" id="KW-0961">Cell wall biogenesis/degradation</keyword>
<feature type="binding site" evidence="20">
    <location>
        <position position="185"/>
    </location>
    <ligand>
        <name>UDP-N-acetyl-alpha-D-muramoyl-L-alanyl-D-glutamate</name>
        <dbReference type="ChEBI" id="CHEBI:83900"/>
    </ligand>
</feature>
<dbReference type="Pfam" id="PF08245">
    <property type="entry name" value="Mur_ligase_M"/>
    <property type="match status" value="1"/>
</dbReference>
<evidence type="ECO:0000256" key="14">
    <source>
        <dbReference type="ARBA" id="ARBA00056782"/>
    </source>
</evidence>
<dbReference type="GO" id="GO:0000287">
    <property type="term" value="F:magnesium ion binding"/>
    <property type="evidence" value="ECO:0007669"/>
    <property type="project" value="UniProtKB-UniRule"/>
</dbReference>
<keyword evidence="5 20" id="KW-0132">Cell division</keyword>
<dbReference type="InterPro" id="IPR000713">
    <property type="entry name" value="Mur_ligase_N"/>
</dbReference>
<dbReference type="SUPFAM" id="SSF53244">
    <property type="entry name" value="MurD-like peptide ligases, peptide-binding domain"/>
    <property type="match status" value="1"/>
</dbReference>
<dbReference type="GO" id="GO:0005737">
    <property type="term" value="C:cytoplasm"/>
    <property type="evidence" value="ECO:0007669"/>
    <property type="project" value="UniProtKB-SubCell"/>
</dbReference>
<feature type="binding site" evidence="20">
    <location>
        <position position="385"/>
    </location>
    <ligand>
        <name>meso-2,6-diaminopimelate</name>
        <dbReference type="ChEBI" id="CHEBI:57791"/>
    </ligand>
</feature>
<feature type="binding site" evidence="20">
    <location>
        <position position="462"/>
    </location>
    <ligand>
        <name>meso-2,6-diaminopimelate</name>
        <dbReference type="ChEBI" id="CHEBI:57791"/>
    </ligand>
</feature>
<feature type="modified residue" description="N6-carboxylysine" evidence="20">
    <location>
        <position position="217"/>
    </location>
</feature>
<comment type="function">
    <text evidence="14 20">Catalyzes the addition of meso-diaminopimelic acid to the nucleotide precursor UDP-N-acetylmuramoyl-L-alanyl-D-glutamate (UMAG) in the biosynthesis of bacterial cell-wall peptidoglycan.</text>
</comment>
<organism evidence="25 26">
    <name type="scientific">Marininema mesophilum</name>
    <dbReference type="NCBI Taxonomy" id="1048340"/>
    <lineage>
        <taxon>Bacteria</taxon>
        <taxon>Bacillati</taxon>
        <taxon>Bacillota</taxon>
        <taxon>Bacilli</taxon>
        <taxon>Bacillales</taxon>
        <taxon>Thermoactinomycetaceae</taxon>
        <taxon>Marininema</taxon>
    </lineage>
</organism>
<reference evidence="25 26" key="1">
    <citation type="submission" date="2016-10" db="EMBL/GenBank/DDBJ databases">
        <authorList>
            <person name="de Groot N.N."/>
        </authorList>
    </citation>
    <scope>NUCLEOTIDE SEQUENCE [LARGE SCALE GENOMIC DNA]</scope>
    <source>
        <strain evidence="25 26">DSM 45610</strain>
    </source>
</reference>
<proteinExistence type="inferred from homology"/>
<dbReference type="NCBIfam" id="NF001124">
    <property type="entry name" value="PRK00139.1-2"/>
    <property type="match status" value="1"/>
</dbReference>
<evidence type="ECO:0000259" key="24">
    <source>
        <dbReference type="Pfam" id="PF08245"/>
    </source>
</evidence>
<evidence type="ECO:0000256" key="2">
    <source>
        <dbReference type="ARBA" id="ARBA00005898"/>
    </source>
</evidence>
<gene>
    <name evidence="20" type="primary">murE</name>
    <name evidence="25" type="ORF">SAMN05444487_101200</name>
</gene>
<keyword evidence="10 20" id="KW-0573">Peptidoglycan synthesis</keyword>
<feature type="domain" description="Mur ligase N-terminal catalytic" evidence="22">
    <location>
        <begin position="22"/>
        <end position="77"/>
    </location>
</feature>
<dbReference type="PANTHER" id="PTHR23135:SF4">
    <property type="entry name" value="UDP-N-ACETYLMURAMOYL-L-ALANYL-D-GLUTAMATE--2,6-DIAMINOPIMELATE LIGASE MURE HOMOLOG, CHLOROPLASTIC"/>
    <property type="match status" value="1"/>
</dbReference>
<dbReference type="SUPFAM" id="SSF63418">
    <property type="entry name" value="MurE/MurF N-terminal domain"/>
    <property type="match status" value="1"/>
</dbReference>
<evidence type="ECO:0000259" key="22">
    <source>
        <dbReference type="Pfam" id="PF01225"/>
    </source>
</evidence>
<dbReference type="EMBL" id="FNNQ01000001">
    <property type="protein sequence ID" value="SDW05657.1"/>
    <property type="molecule type" value="Genomic_DNA"/>
</dbReference>
<evidence type="ECO:0000256" key="17">
    <source>
        <dbReference type="ARBA" id="ARBA00075482"/>
    </source>
</evidence>
<keyword evidence="6 20" id="KW-0547">Nucleotide-binding</keyword>
<comment type="pathway">
    <text evidence="1 20 21">Cell wall biogenesis; peptidoglycan biosynthesis.</text>
</comment>
<evidence type="ECO:0000256" key="13">
    <source>
        <dbReference type="ARBA" id="ARBA00050251"/>
    </source>
</evidence>
<evidence type="ECO:0000256" key="10">
    <source>
        <dbReference type="ARBA" id="ARBA00022984"/>
    </source>
</evidence>
<comment type="caution">
    <text evidence="20">Lacks conserved residue(s) required for the propagation of feature annotation.</text>
</comment>
<dbReference type="EC" id="6.3.2.13" evidence="15 20"/>
<comment type="similarity">
    <text evidence="2 20">Belongs to the MurCDEF family. MurE subfamily.</text>
</comment>
<dbReference type="STRING" id="1048340.SAMN05444487_101200"/>
<evidence type="ECO:0000256" key="18">
    <source>
        <dbReference type="ARBA" id="ARBA00076158"/>
    </source>
</evidence>
<dbReference type="GO" id="GO:0005524">
    <property type="term" value="F:ATP binding"/>
    <property type="evidence" value="ECO:0007669"/>
    <property type="project" value="UniProtKB-UniRule"/>
</dbReference>
<dbReference type="GO" id="GO:0008765">
    <property type="term" value="F:UDP-N-acetylmuramoylalanyl-D-glutamate-2,6-diaminopimelate ligase activity"/>
    <property type="evidence" value="ECO:0007669"/>
    <property type="project" value="UniProtKB-UniRule"/>
</dbReference>
<evidence type="ECO:0000256" key="3">
    <source>
        <dbReference type="ARBA" id="ARBA00022490"/>
    </source>
</evidence>
<dbReference type="InterPro" id="IPR013221">
    <property type="entry name" value="Mur_ligase_cen"/>
</dbReference>
<keyword evidence="8 20" id="KW-0460">Magnesium</keyword>
<dbReference type="Gene3D" id="3.40.1190.10">
    <property type="entry name" value="Mur-like, catalytic domain"/>
    <property type="match status" value="1"/>
</dbReference>
<keyword evidence="7 20" id="KW-0067">ATP-binding</keyword>
<evidence type="ECO:0000259" key="23">
    <source>
        <dbReference type="Pfam" id="PF02875"/>
    </source>
</evidence>
<feature type="binding site" evidence="20">
    <location>
        <position position="149"/>
    </location>
    <ligand>
        <name>UDP-N-acetyl-alpha-D-muramoyl-L-alanyl-D-glutamate</name>
        <dbReference type="ChEBI" id="CHEBI:83900"/>
    </ligand>
</feature>
<dbReference type="Gene3D" id="3.40.1390.10">
    <property type="entry name" value="MurE/MurF, N-terminal domain"/>
    <property type="match status" value="1"/>
</dbReference>
<dbReference type="InterPro" id="IPR036615">
    <property type="entry name" value="Mur_ligase_C_dom_sf"/>
</dbReference>
<evidence type="ECO:0000256" key="5">
    <source>
        <dbReference type="ARBA" id="ARBA00022618"/>
    </source>
</evidence>
<dbReference type="UniPathway" id="UPA00219"/>
<protein>
    <recommendedName>
        <fullName evidence="16 20">UDP-N-acetylmuramoyl-L-alanyl-D-glutamate--2,6-diaminopimelate ligase</fullName>
        <ecNumber evidence="15 20">6.3.2.13</ecNumber>
    </recommendedName>
    <alternativeName>
        <fullName evidence="17 20">Meso-A2pm-adding enzyme</fullName>
    </alternativeName>
    <alternativeName>
        <fullName evidence="18 20">Meso-diaminopimelate-adding enzyme</fullName>
    </alternativeName>
    <alternativeName>
        <fullName evidence="19 20">UDP-MurNAc-L-Ala-D-Glu:meso-diaminopimelate ligase</fullName>
    </alternativeName>
    <alternativeName>
        <fullName evidence="20">UDP-MurNAc-tripeptide synthetase</fullName>
    </alternativeName>
    <alternativeName>
        <fullName evidence="20">UDP-N-acetylmuramyl-tripeptide synthetase</fullName>
    </alternativeName>
</protein>
<comment type="subcellular location">
    <subcellularLocation>
        <location evidence="20 21">Cytoplasm</location>
    </subcellularLocation>
</comment>
<keyword evidence="3 20" id="KW-0963">Cytoplasm</keyword>